<dbReference type="AlphaFoldDB" id="T2MEF3"/>
<evidence type="ECO:0000256" key="3">
    <source>
        <dbReference type="ARBA" id="ARBA00022694"/>
    </source>
</evidence>
<keyword evidence="3" id="KW-0819">tRNA processing</keyword>
<accession>T2MEF3</accession>
<comment type="subcellular location">
    <subcellularLocation>
        <location evidence="1">Nucleus</location>
    </subcellularLocation>
</comment>
<comment type="similarity">
    <text evidence="2">Belongs to the eukaryotic/archaeal RNase P protein component 3 family.</text>
</comment>
<reference evidence="4" key="1">
    <citation type="journal article" date="2013" name="Genome Biol. Evol.">
        <title>Punctuated emergences of genetic and phenotypic innovations in eumetazoan, bilaterian, euteleostome, and hominidae ancestors.</title>
        <authorList>
            <person name="Wenger Y."/>
            <person name="Galliot B."/>
        </authorList>
    </citation>
    <scope>NUCLEOTIDE SEQUENCE</scope>
    <source>
        <tissue evidence="4">Whole animals</tissue>
    </source>
</reference>
<gene>
    <name evidence="4" type="primary">RPP30</name>
</gene>
<dbReference type="Pfam" id="PF01876">
    <property type="entry name" value="RNase_P_p30"/>
    <property type="match status" value="1"/>
</dbReference>
<dbReference type="OrthoDB" id="17948at2759"/>
<dbReference type="GO" id="GO:0008033">
    <property type="term" value="P:tRNA processing"/>
    <property type="evidence" value="ECO:0007669"/>
    <property type="project" value="UniProtKB-KW"/>
</dbReference>
<name>T2MEF3_HYDVU</name>
<organism evidence="4">
    <name type="scientific">Hydra vulgaris</name>
    <name type="common">Hydra</name>
    <name type="synonym">Hydra attenuata</name>
    <dbReference type="NCBI Taxonomy" id="6087"/>
    <lineage>
        <taxon>Eukaryota</taxon>
        <taxon>Metazoa</taxon>
        <taxon>Cnidaria</taxon>
        <taxon>Hydrozoa</taxon>
        <taxon>Hydroidolina</taxon>
        <taxon>Anthoathecata</taxon>
        <taxon>Aplanulata</taxon>
        <taxon>Hydridae</taxon>
        <taxon>Hydra</taxon>
    </lineage>
</organism>
<dbReference type="EMBL" id="HAAD01004252">
    <property type="protein sequence ID" value="CDG70484.1"/>
    <property type="molecule type" value="mRNA"/>
</dbReference>
<dbReference type="InterPro" id="IPR016195">
    <property type="entry name" value="Pol/histidinol_Pase-like"/>
</dbReference>
<dbReference type="PANTHER" id="PTHR13031">
    <property type="entry name" value="RIBONUCLEASE P SUBUNIT P30"/>
    <property type="match status" value="1"/>
</dbReference>
<dbReference type="PANTHER" id="PTHR13031:SF0">
    <property type="entry name" value="RIBONUCLEASE P PROTEIN SUBUNIT P30"/>
    <property type="match status" value="1"/>
</dbReference>
<dbReference type="GO" id="GO:0005655">
    <property type="term" value="C:nucleolar ribonuclease P complex"/>
    <property type="evidence" value="ECO:0007669"/>
    <property type="project" value="TreeGrafter"/>
</dbReference>
<dbReference type="SUPFAM" id="SSF89550">
    <property type="entry name" value="PHP domain-like"/>
    <property type="match status" value="1"/>
</dbReference>
<dbReference type="GO" id="GO:0003723">
    <property type="term" value="F:RNA binding"/>
    <property type="evidence" value="ECO:0007669"/>
    <property type="project" value="TreeGrafter"/>
</dbReference>
<sequence>LHSLYKMNGFCDLNVIESLSYTENLLNVKQLITLGYSVVAINRIQNVFDGLKKKINNEEKRKRKETVNDDIFSIKNLIQRLTDDINKLQDPEFNLPKDFKLLSRLTFPLENFDQIPMLRNDFYKELFDAFDIISVIPGNEKMFKALVDGKIDVDIISLPLENKLEYKPTHNLVSLATSRDLTFEICYSAAIKSVSLRKSIFSNGKQLVQKTKHARGIVLCSGGSTRMDFRSPHDVANIANLFDLKGAHCLNSVRKNAHIAISHAFSRKYTFKGILMVEEMPKDSSKEPLSKKLKFSSG</sequence>
<dbReference type="InterPro" id="IPR002738">
    <property type="entry name" value="RNase_P_p30"/>
</dbReference>
<evidence type="ECO:0000313" key="4">
    <source>
        <dbReference type="EMBL" id="CDG70484.1"/>
    </source>
</evidence>
<dbReference type="Gene3D" id="3.20.20.140">
    <property type="entry name" value="Metal-dependent hydrolases"/>
    <property type="match status" value="1"/>
</dbReference>
<evidence type="ECO:0000256" key="1">
    <source>
        <dbReference type="ARBA" id="ARBA00004123"/>
    </source>
</evidence>
<feature type="non-terminal residue" evidence="4">
    <location>
        <position position="1"/>
    </location>
</feature>
<proteinExistence type="evidence at transcript level"/>
<protein>
    <submittedName>
        <fullName evidence="4">Ribonuclease P protein subunit p30</fullName>
    </submittedName>
</protein>
<evidence type="ECO:0000256" key="2">
    <source>
        <dbReference type="ARBA" id="ARBA00007331"/>
    </source>
</evidence>